<dbReference type="GO" id="GO:0045936">
    <property type="term" value="P:negative regulation of phosphate metabolic process"/>
    <property type="evidence" value="ECO:0007669"/>
    <property type="project" value="InterPro"/>
</dbReference>
<dbReference type="InterPro" id="IPR038078">
    <property type="entry name" value="PhoU-like_sf"/>
</dbReference>
<dbReference type="PIRSF" id="PIRSF003107">
    <property type="entry name" value="PhoU"/>
    <property type="match status" value="1"/>
</dbReference>
<dbReference type="SUPFAM" id="SSF109755">
    <property type="entry name" value="PhoU-like"/>
    <property type="match status" value="1"/>
</dbReference>
<reference evidence="9" key="1">
    <citation type="journal article" date="2024" name="Int. J. Syst. Evol. Microbiol.">
        <title>Methylomarinovum tepidoasis sp. nov., a moderately thermophilic methanotroph of the family Methylothermaceae isolated from a deep-sea hydrothermal field.</title>
        <authorList>
            <person name="Hirayama H."/>
            <person name="Takaki Y."/>
            <person name="Abe M."/>
            <person name="Miyazaki M."/>
            <person name="Uematsu K."/>
            <person name="Matsui Y."/>
            <person name="Takai K."/>
        </authorList>
    </citation>
    <scope>NUCLEOTIDE SEQUENCE [LARGE SCALE GENOMIC DNA]</scope>
    <source>
        <strain evidence="9">IN45</strain>
    </source>
</reference>
<dbReference type="NCBIfam" id="TIGR02135">
    <property type="entry name" value="phoU_full"/>
    <property type="match status" value="1"/>
</dbReference>
<comment type="subcellular location">
    <subcellularLocation>
        <location evidence="1 6">Cytoplasm</location>
    </subcellularLocation>
</comment>
<dbReference type="Gene3D" id="1.20.58.220">
    <property type="entry name" value="Phosphate transport system protein phou homolog 2, domain 2"/>
    <property type="match status" value="2"/>
</dbReference>
<dbReference type="RefSeq" id="WP_286292837.1">
    <property type="nucleotide sequence ID" value="NZ_AP024718.1"/>
</dbReference>
<evidence type="ECO:0000256" key="3">
    <source>
        <dbReference type="ARBA" id="ARBA00022448"/>
    </source>
</evidence>
<dbReference type="Pfam" id="PF01895">
    <property type="entry name" value="PhoU"/>
    <property type="match status" value="2"/>
</dbReference>
<dbReference type="PANTHER" id="PTHR42930:SF3">
    <property type="entry name" value="PHOSPHATE-SPECIFIC TRANSPORT SYSTEM ACCESSORY PROTEIN PHOU"/>
    <property type="match status" value="1"/>
</dbReference>
<organism evidence="8 9">
    <name type="scientific">Methylomarinovum tepidoasis</name>
    <dbReference type="NCBI Taxonomy" id="2840183"/>
    <lineage>
        <taxon>Bacteria</taxon>
        <taxon>Pseudomonadati</taxon>
        <taxon>Pseudomonadota</taxon>
        <taxon>Gammaproteobacteria</taxon>
        <taxon>Methylococcales</taxon>
        <taxon>Methylothermaceae</taxon>
        <taxon>Methylomarinovum</taxon>
    </lineage>
</organism>
<evidence type="ECO:0000256" key="4">
    <source>
        <dbReference type="ARBA" id="ARBA00022490"/>
    </source>
</evidence>
<dbReference type="GO" id="GO:0006817">
    <property type="term" value="P:phosphate ion transport"/>
    <property type="evidence" value="ECO:0007669"/>
    <property type="project" value="UniProtKB-KW"/>
</dbReference>
<evidence type="ECO:0000256" key="1">
    <source>
        <dbReference type="ARBA" id="ARBA00004496"/>
    </source>
</evidence>
<comment type="function">
    <text evidence="6">Plays a role in the regulation of phosphate uptake.</text>
</comment>
<dbReference type="InterPro" id="IPR028366">
    <property type="entry name" value="PhoU"/>
</dbReference>
<keyword evidence="3 6" id="KW-0813">Transport</keyword>
<evidence type="ECO:0000256" key="2">
    <source>
        <dbReference type="ARBA" id="ARBA00008107"/>
    </source>
</evidence>
<proteinExistence type="inferred from homology"/>
<feature type="domain" description="PhoU" evidence="7">
    <location>
        <begin position="27"/>
        <end position="112"/>
    </location>
</feature>
<dbReference type="GO" id="GO:0030643">
    <property type="term" value="P:intracellular phosphate ion homeostasis"/>
    <property type="evidence" value="ECO:0007669"/>
    <property type="project" value="InterPro"/>
</dbReference>
<keyword evidence="5 6" id="KW-0592">Phosphate transport</keyword>
<evidence type="ECO:0000256" key="5">
    <source>
        <dbReference type="ARBA" id="ARBA00022592"/>
    </source>
</evidence>
<evidence type="ECO:0000313" key="8">
    <source>
        <dbReference type="EMBL" id="BCX87860.1"/>
    </source>
</evidence>
<dbReference type="FunFam" id="1.20.58.220:FF:000002">
    <property type="entry name" value="Phosphate-specific transport system accessory protein PhoU"/>
    <property type="match status" value="1"/>
</dbReference>
<dbReference type="AlphaFoldDB" id="A0AAU9BW91"/>
<evidence type="ECO:0000259" key="7">
    <source>
        <dbReference type="Pfam" id="PF01895"/>
    </source>
</evidence>
<dbReference type="InterPro" id="IPR026022">
    <property type="entry name" value="PhoU_dom"/>
</dbReference>
<name>A0AAU9BW91_9GAMM</name>
<dbReference type="KEGG" id="meiy:MIN45_P0227"/>
<keyword evidence="9" id="KW-1185">Reference proteome</keyword>
<sequence length="237" mass="27227">MAGEQVHQHISKQFEQELESLRHRVLVMGGMVESQVADAVRSLLENDVALAEEVIANDYKVNAMEVEIDEKCTEILARRQPAARDLRLVLAVIKMIADLERIGDEARGIARQALDLGTRQPRKNQLGELEQLARQVRSMLHDALDAFARMDVDLALKVVEEDKVVDQEYETIVRQQITYMMEDARNIPIALDIMWSARSLERIGDRSCNICEYLIYYVKGKDVRHISLEQLEQEVQR</sequence>
<keyword evidence="4 6" id="KW-0963">Cytoplasm</keyword>
<protein>
    <recommendedName>
        <fullName evidence="6">Phosphate-specific transport system accessory protein PhoU</fullName>
    </recommendedName>
</protein>
<comment type="similarity">
    <text evidence="2 6">Belongs to the PhoU family.</text>
</comment>
<dbReference type="Proteomes" id="UP001321450">
    <property type="component" value="Chromosome"/>
</dbReference>
<dbReference type="EMBL" id="AP024718">
    <property type="protein sequence ID" value="BCX87860.1"/>
    <property type="molecule type" value="Genomic_DNA"/>
</dbReference>
<dbReference type="PANTHER" id="PTHR42930">
    <property type="entry name" value="PHOSPHATE-SPECIFIC TRANSPORT SYSTEM ACCESSORY PROTEIN PHOU"/>
    <property type="match status" value="1"/>
</dbReference>
<comment type="subunit">
    <text evidence="6">Homodimer.</text>
</comment>
<dbReference type="FunFam" id="1.20.58.220:FF:000001">
    <property type="entry name" value="Phosphate-specific transport system accessory protein PhoU"/>
    <property type="match status" value="1"/>
</dbReference>
<feature type="domain" description="PhoU" evidence="7">
    <location>
        <begin position="129"/>
        <end position="213"/>
    </location>
</feature>
<evidence type="ECO:0000313" key="9">
    <source>
        <dbReference type="Proteomes" id="UP001321450"/>
    </source>
</evidence>
<evidence type="ECO:0000256" key="6">
    <source>
        <dbReference type="PIRNR" id="PIRNR003107"/>
    </source>
</evidence>
<gene>
    <name evidence="8" type="ORF">MIN45_P0227</name>
</gene>
<dbReference type="GO" id="GO:0005737">
    <property type="term" value="C:cytoplasm"/>
    <property type="evidence" value="ECO:0007669"/>
    <property type="project" value="UniProtKB-SubCell"/>
</dbReference>
<accession>A0AAU9BW91</accession>